<protein>
    <submittedName>
        <fullName evidence="1">Uncharacterized protein</fullName>
    </submittedName>
</protein>
<gene>
    <name evidence="1" type="ORF">SULYE_0070</name>
</gene>
<reference evidence="1 2" key="1">
    <citation type="submission" date="2009-04" db="EMBL/GenBank/DDBJ databases">
        <authorList>
            <person name="Reysenbach A.-L."/>
            <person name="Heidelberg J.F."/>
            <person name="Nelson W.C."/>
        </authorList>
    </citation>
    <scope>NUCLEOTIDE SEQUENCE [LARGE SCALE GENOMIC DNA]</scope>
    <source>
        <strain evidence="1 2">SS-5</strain>
    </source>
</reference>
<keyword evidence="2" id="KW-1185">Reference proteome</keyword>
<dbReference type="Proteomes" id="UP000005540">
    <property type="component" value="Unassembled WGS sequence"/>
</dbReference>
<name>C4FHP2_9AQUI</name>
<proteinExistence type="predicted"/>
<accession>C4FHP2</accession>
<comment type="caution">
    <text evidence="1">The sequence shown here is derived from an EMBL/GenBank/DDBJ whole genome shotgun (WGS) entry which is preliminary data.</text>
</comment>
<dbReference type="AlphaFoldDB" id="C4FHP2"/>
<evidence type="ECO:0000313" key="2">
    <source>
        <dbReference type="Proteomes" id="UP000005540"/>
    </source>
</evidence>
<evidence type="ECO:0000313" key="1">
    <source>
        <dbReference type="EMBL" id="EEP61396.1"/>
    </source>
</evidence>
<dbReference type="RefSeq" id="WP_007545441.1">
    <property type="nucleotide sequence ID" value="NZ_ABZS01000004.1"/>
</dbReference>
<dbReference type="EMBL" id="ABZS01000004">
    <property type="protein sequence ID" value="EEP61396.1"/>
    <property type="molecule type" value="Genomic_DNA"/>
</dbReference>
<sequence>MAIIQKKTTNKTVNSKLRKNIFSIKNNKYGIATIEITKTIAVKIKTKNAIR</sequence>
<organism evidence="1 2">
    <name type="scientific">Sulfurihydrogenibium yellowstonense SS-5</name>
    <dbReference type="NCBI Taxonomy" id="432331"/>
    <lineage>
        <taxon>Bacteria</taxon>
        <taxon>Pseudomonadati</taxon>
        <taxon>Aquificota</taxon>
        <taxon>Aquificia</taxon>
        <taxon>Aquificales</taxon>
        <taxon>Hydrogenothermaceae</taxon>
        <taxon>Sulfurihydrogenibium</taxon>
    </lineage>
</organism>